<feature type="region of interest" description="Disordered" evidence="1">
    <location>
        <begin position="78"/>
        <end position="99"/>
    </location>
</feature>
<dbReference type="GO" id="GO:0004803">
    <property type="term" value="F:transposase activity"/>
    <property type="evidence" value="ECO:0007669"/>
    <property type="project" value="InterPro"/>
</dbReference>
<evidence type="ECO:0000259" key="2">
    <source>
        <dbReference type="Pfam" id="PF01609"/>
    </source>
</evidence>
<dbReference type="STRING" id="490629.SAMN05216266_13436"/>
<evidence type="ECO:0000313" key="4">
    <source>
        <dbReference type="EMBL" id="SFB64265.1"/>
    </source>
</evidence>
<accession>A0A1I1CS03</accession>
<dbReference type="AlphaFoldDB" id="A0A1I1CS03"/>
<evidence type="ECO:0000313" key="6">
    <source>
        <dbReference type="Proteomes" id="UP000243799"/>
    </source>
</evidence>
<dbReference type="RefSeq" id="WP_233520242.1">
    <property type="nucleotide sequence ID" value="NZ_FOKG01000034.1"/>
</dbReference>
<dbReference type="EMBL" id="FOKG01000034">
    <property type="protein sequence ID" value="SFB63360.1"/>
    <property type="molecule type" value="Genomic_DNA"/>
</dbReference>
<feature type="domain" description="Transposase IS4-like" evidence="2">
    <location>
        <begin position="1"/>
        <end position="132"/>
    </location>
</feature>
<dbReference type="Proteomes" id="UP000243799">
    <property type="component" value="Unassembled WGS sequence"/>
</dbReference>
<proteinExistence type="predicted"/>
<reference evidence="6" key="2">
    <citation type="submission" date="2016-10" db="EMBL/GenBank/DDBJ databases">
        <authorList>
            <person name="Varghese N."/>
            <person name="Submissions S."/>
        </authorList>
    </citation>
    <scope>NUCLEOTIDE SEQUENCE [LARGE SCALE GENOMIC DNA]</scope>
    <source>
        <strain evidence="6">CGMCC 4.3568</strain>
    </source>
</reference>
<name>A0A1I1CS03_9PSEU</name>
<organism evidence="3 6">
    <name type="scientific">Amycolatopsis marina</name>
    <dbReference type="NCBI Taxonomy" id="490629"/>
    <lineage>
        <taxon>Bacteria</taxon>
        <taxon>Bacillati</taxon>
        <taxon>Actinomycetota</taxon>
        <taxon>Actinomycetes</taxon>
        <taxon>Pseudonocardiales</taxon>
        <taxon>Pseudonocardiaceae</taxon>
        <taxon>Amycolatopsis</taxon>
    </lineage>
</organism>
<reference evidence="3" key="1">
    <citation type="submission" date="2016-10" db="EMBL/GenBank/DDBJ databases">
        <authorList>
            <person name="de Groot N.N."/>
        </authorList>
    </citation>
    <scope>NUCLEOTIDE SEQUENCE [LARGE SCALE GENOMIC DNA]</scope>
    <source>
        <strain evidence="3">CGMCC 4.3568</strain>
    </source>
</reference>
<dbReference type="PANTHER" id="PTHR30007">
    <property type="entry name" value="PHP DOMAIN PROTEIN"/>
    <property type="match status" value="1"/>
</dbReference>
<dbReference type="EMBL" id="FOKG01000049">
    <property type="protein sequence ID" value="SFB64854.1"/>
    <property type="molecule type" value="Genomic_DNA"/>
</dbReference>
<gene>
    <name evidence="3" type="ORF">SAMN05216266_13436</name>
    <name evidence="4" type="ORF">SAMN05216266_1421</name>
    <name evidence="5" type="ORF">SAMN05216266_14911</name>
</gene>
<evidence type="ECO:0000313" key="3">
    <source>
        <dbReference type="EMBL" id="SFB63360.1"/>
    </source>
</evidence>
<evidence type="ECO:0000256" key="1">
    <source>
        <dbReference type="SAM" id="MobiDB-lite"/>
    </source>
</evidence>
<dbReference type="GO" id="GO:0003677">
    <property type="term" value="F:DNA binding"/>
    <property type="evidence" value="ECO:0007669"/>
    <property type="project" value="InterPro"/>
</dbReference>
<evidence type="ECO:0000313" key="5">
    <source>
        <dbReference type="EMBL" id="SFB64854.1"/>
    </source>
</evidence>
<sequence length="153" mass="17095">MHHLVDGNGRPLVTLVGPGQAGDAPMFPHLMRQLRVARLGRGRARTRPDRVRGDKAYSSRAIRGHLRDRGITAVIPEPADQAGHRTRRGSRGGRPPTLDAVDYRGRNVVERRIALLKQWRGLATRYDKLAIVYRCAVVLHAVITWTKTLSDTP</sequence>
<dbReference type="EMBL" id="FOKG01000042">
    <property type="protein sequence ID" value="SFB64265.1"/>
    <property type="molecule type" value="Genomic_DNA"/>
</dbReference>
<protein>
    <submittedName>
        <fullName evidence="3">Transposase DDE domain-containing protein</fullName>
    </submittedName>
</protein>
<dbReference type="GO" id="GO:0006313">
    <property type="term" value="P:DNA transposition"/>
    <property type="evidence" value="ECO:0007669"/>
    <property type="project" value="InterPro"/>
</dbReference>
<keyword evidence="6" id="KW-1185">Reference proteome</keyword>
<dbReference type="InterPro" id="IPR002559">
    <property type="entry name" value="Transposase_11"/>
</dbReference>
<dbReference type="PANTHER" id="PTHR30007:SF1">
    <property type="entry name" value="BLR1914 PROTEIN"/>
    <property type="match status" value="1"/>
</dbReference>
<dbReference type="Pfam" id="PF01609">
    <property type="entry name" value="DDE_Tnp_1"/>
    <property type="match status" value="1"/>
</dbReference>